<sequence length="163" mass="18830">MDKNFRCDYPNCHSTFTRPENMMRHKRNIHRQNSNPHICKCGKAYSRSDILLRHQRVCAVNLSVDGSLPPKHALPPQPVHPQGYYSYYPTPVPVVTAGPSAFSNPPTPSALSASNEQHHEQHREYYQLHQPNYSYQYPPQNQSSDGAYLSTQNAPQHPYQYYY</sequence>
<dbReference type="Gene3D" id="3.30.160.60">
    <property type="entry name" value="Classic Zinc Finger"/>
    <property type="match status" value="2"/>
</dbReference>
<reference evidence="10 11" key="1">
    <citation type="submission" date="2019-03" db="EMBL/GenBank/DDBJ databases">
        <title>Sequencing 23 genomes of Wallemia ichthyophaga.</title>
        <authorList>
            <person name="Gostincar C."/>
        </authorList>
    </citation>
    <scope>NUCLEOTIDE SEQUENCE [LARGE SCALE GENOMIC DNA]</scope>
    <source>
        <strain evidence="10 11">EXF-8621</strain>
    </source>
</reference>
<feature type="region of interest" description="Disordered" evidence="8">
    <location>
        <begin position="133"/>
        <end position="152"/>
    </location>
</feature>
<evidence type="ECO:0000256" key="3">
    <source>
        <dbReference type="ARBA" id="ARBA00022737"/>
    </source>
</evidence>
<dbReference type="PANTHER" id="PTHR40626">
    <property type="entry name" value="MIP31509P"/>
    <property type="match status" value="1"/>
</dbReference>
<dbReference type="AlphaFoldDB" id="A0A4T0I1M9"/>
<evidence type="ECO:0000256" key="6">
    <source>
        <dbReference type="ARBA" id="ARBA00023242"/>
    </source>
</evidence>
<dbReference type="PROSITE" id="PS00028">
    <property type="entry name" value="ZINC_FINGER_C2H2_1"/>
    <property type="match status" value="1"/>
</dbReference>
<dbReference type="SMART" id="SM00355">
    <property type="entry name" value="ZnF_C2H2"/>
    <property type="match status" value="1"/>
</dbReference>
<feature type="region of interest" description="Disordered" evidence="8">
    <location>
        <begin position="100"/>
        <end position="122"/>
    </location>
</feature>
<comment type="subcellular location">
    <subcellularLocation>
        <location evidence="1">Nucleus</location>
    </subcellularLocation>
</comment>
<accession>A0A4T0I1M9</accession>
<evidence type="ECO:0000259" key="9">
    <source>
        <dbReference type="PROSITE" id="PS50157"/>
    </source>
</evidence>
<name>A0A4T0I1M9_WALIC</name>
<evidence type="ECO:0000313" key="11">
    <source>
        <dbReference type="Proteomes" id="UP000306954"/>
    </source>
</evidence>
<evidence type="ECO:0000256" key="5">
    <source>
        <dbReference type="ARBA" id="ARBA00022833"/>
    </source>
</evidence>
<keyword evidence="3" id="KW-0677">Repeat</keyword>
<keyword evidence="6" id="KW-0539">Nucleus</keyword>
<dbReference type="Pfam" id="PF00096">
    <property type="entry name" value="zf-C2H2"/>
    <property type="match status" value="1"/>
</dbReference>
<evidence type="ECO:0000256" key="4">
    <source>
        <dbReference type="ARBA" id="ARBA00022771"/>
    </source>
</evidence>
<dbReference type="InterPro" id="IPR036236">
    <property type="entry name" value="Znf_C2H2_sf"/>
</dbReference>
<keyword evidence="5" id="KW-0862">Zinc</keyword>
<keyword evidence="4 7" id="KW-0863">Zinc-finger</keyword>
<dbReference type="Proteomes" id="UP000306954">
    <property type="component" value="Unassembled WGS sequence"/>
</dbReference>
<dbReference type="PROSITE" id="PS50157">
    <property type="entry name" value="ZINC_FINGER_C2H2_2"/>
    <property type="match status" value="1"/>
</dbReference>
<organism evidence="10 11">
    <name type="scientific">Wallemia ichthyophaga</name>
    <dbReference type="NCBI Taxonomy" id="245174"/>
    <lineage>
        <taxon>Eukaryota</taxon>
        <taxon>Fungi</taxon>
        <taxon>Dikarya</taxon>
        <taxon>Basidiomycota</taxon>
        <taxon>Wallemiomycotina</taxon>
        <taxon>Wallemiomycetes</taxon>
        <taxon>Wallemiales</taxon>
        <taxon>Wallemiaceae</taxon>
        <taxon>Wallemia</taxon>
    </lineage>
</organism>
<dbReference type="PANTHER" id="PTHR40626:SF11">
    <property type="entry name" value="ZINC FINGER PROTEIN YPR022C"/>
    <property type="match status" value="1"/>
</dbReference>
<dbReference type="SUPFAM" id="SSF57667">
    <property type="entry name" value="beta-beta-alpha zinc fingers"/>
    <property type="match status" value="1"/>
</dbReference>
<dbReference type="GO" id="GO:0000981">
    <property type="term" value="F:DNA-binding transcription factor activity, RNA polymerase II-specific"/>
    <property type="evidence" value="ECO:0007669"/>
    <property type="project" value="InterPro"/>
</dbReference>
<dbReference type="GO" id="GO:0000978">
    <property type="term" value="F:RNA polymerase II cis-regulatory region sequence-specific DNA binding"/>
    <property type="evidence" value="ECO:0007669"/>
    <property type="project" value="InterPro"/>
</dbReference>
<keyword evidence="2" id="KW-0479">Metal-binding</keyword>
<evidence type="ECO:0000256" key="2">
    <source>
        <dbReference type="ARBA" id="ARBA00022723"/>
    </source>
</evidence>
<dbReference type="EMBL" id="SPOF01000043">
    <property type="protein sequence ID" value="TIB09330.1"/>
    <property type="molecule type" value="Genomic_DNA"/>
</dbReference>
<dbReference type="GO" id="GO:0005634">
    <property type="term" value="C:nucleus"/>
    <property type="evidence" value="ECO:0007669"/>
    <property type="project" value="UniProtKB-SubCell"/>
</dbReference>
<proteinExistence type="predicted"/>
<comment type="caution">
    <text evidence="10">The sequence shown here is derived from an EMBL/GenBank/DDBJ whole genome shotgun (WGS) entry which is preliminary data.</text>
</comment>
<dbReference type="InterPro" id="IPR051059">
    <property type="entry name" value="VerF-like"/>
</dbReference>
<evidence type="ECO:0000256" key="1">
    <source>
        <dbReference type="ARBA" id="ARBA00004123"/>
    </source>
</evidence>
<gene>
    <name evidence="10" type="ORF">E3P90_03301</name>
</gene>
<dbReference type="GO" id="GO:0000785">
    <property type="term" value="C:chromatin"/>
    <property type="evidence" value="ECO:0007669"/>
    <property type="project" value="TreeGrafter"/>
</dbReference>
<dbReference type="GO" id="GO:0008270">
    <property type="term" value="F:zinc ion binding"/>
    <property type="evidence" value="ECO:0007669"/>
    <property type="project" value="UniProtKB-KW"/>
</dbReference>
<evidence type="ECO:0000256" key="7">
    <source>
        <dbReference type="PROSITE-ProRule" id="PRU00042"/>
    </source>
</evidence>
<evidence type="ECO:0000256" key="8">
    <source>
        <dbReference type="SAM" id="MobiDB-lite"/>
    </source>
</evidence>
<dbReference type="InterPro" id="IPR013087">
    <property type="entry name" value="Znf_C2H2_type"/>
</dbReference>
<evidence type="ECO:0000313" key="10">
    <source>
        <dbReference type="EMBL" id="TIB09330.1"/>
    </source>
</evidence>
<feature type="domain" description="C2H2-type" evidence="9">
    <location>
        <begin position="5"/>
        <end position="35"/>
    </location>
</feature>
<protein>
    <recommendedName>
        <fullName evidence="9">C2H2-type domain-containing protein</fullName>
    </recommendedName>
</protein>